<organism evidence="3">
    <name type="scientific">Brugia timori</name>
    <dbReference type="NCBI Taxonomy" id="42155"/>
    <lineage>
        <taxon>Eukaryota</taxon>
        <taxon>Metazoa</taxon>
        <taxon>Ecdysozoa</taxon>
        <taxon>Nematoda</taxon>
        <taxon>Chromadorea</taxon>
        <taxon>Rhabditida</taxon>
        <taxon>Spirurina</taxon>
        <taxon>Spiruromorpha</taxon>
        <taxon>Filarioidea</taxon>
        <taxon>Onchocercidae</taxon>
        <taxon>Brugia</taxon>
    </lineage>
</organism>
<dbReference type="AlphaFoldDB" id="A0A0R3QTM4"/>
<sequence length="36" mass="4016">MITQPNLKTNCQLVNISVMNGLAKNIIDEIVQMRDG</sequence>
<protein>
    <submittedName>
        <fullName evidence="3">Transposase</fullName>
    </submittedName>
</protein>
<gene>
    <name evidence="1" type="ORF">BTMF_LOCUS9110</name>
</gene>
<dbReference type="WBParaSite" id="BTMF_0001107601-mRNA-1">
    <property type="protein sequence ID" value="BTMF_0001107601-mRNA-1"/>
    <property type="gene ID" value="BTMF_0001107601"/>
</dbReference>
<evidence type="ECO:0000313" key="2">
    <source>
        <dbReference type="Proteomes" id="UP000280834"/>
    </source>
</evidence>
<dbReference type="Proteomes" id="UP000280834">
    <property type="component" value="Unassembled WGS sequence"/>
</dbReference>
<evidence type="ECO:0000313" key="1">
    <source>
        <dbReference type="EMBL" id="VDO30653.1"/>
    </source>
</evidence>
<reference evidence="1 2" key="2">
    <citation type="submission" date="2018-11" db="EMBL/GenBank/DDBJ databases">
        <authorList>
            <consortium name="Pathogen Informatics"/>
        </authorList>
    </citation>
    <scope>NUCLEOTIDE SEQUENCE [LARGE SCALE GENOMIC DNA]</scope>
</reference>
<name>A0A0R3QTM4_9BILA</name>
<reference evidence="3" key="1">
    <citation type="submission" date="2017-02" db="UniProtKB">
        <authorList>
            <consortium name="WormBaseParasite"/>
        </authorList>
    </citation>
    <scope>IDENTIFICATION</scope>
</reference>
<dbReference type="EMBL" id="UZAG01016766">
    <property type="protein sequence ID" value="VDO30653.1"/>
    <property type="molecule type" value="Genomic_DNA"/>
</dbReference>
<proteinExistence type="predicted"/>
<keyword evidence="2" id="KW-1185">Reference proteome</keyword>
<accession>A0A0R3QTM4</accession>
<evidence type="ECO:0000313" key="3">
    <source>
        <dbReference type="WBParaSite" id="BTMF_0001107601-mRNA-1"/>
    </source>
</evidence>